<evidence type="ECO:0000313" key="2">
    <source>
        <dbReference type="EMBL" id="KAL3497837.1"/>
    </source>
</evidence>
<proteinExistence type="predicted"/>
<feature type="region of interest" description="Disordered" evidence="1">
    <location>
        <begin position="185"/>
        <end position="204"/>
    </location>
</feature>
<evidence type="ECO:0000313" key="3">
    <source>
        <dbReference type="Proteomes" id="UP001630127"/>
    </source>
</evidence>
<protein>
    <submittedName>
        <fullName evidence="2">Uncharacterized protein</fullName>
    </submittedName>
</protein>
<sequence>MEEVEKFRRAMDGIEEEVKTIALDAYIDLPYAKNPTVLMVPYLPLMAIIIKMIMKLLHQNGVIHFCPSGCFRDQLFDEILRSEAVRRKGRERKRKVVESGLLINGNLESDPVKDKSECLQKLRVHGSKPEGFVDVQDSDMGRDVATNATVELEEFGLAIDEIQEAVQTAVVDVNKNLHLFEEPNHDYSTISGTKSHSHKDTMKQ</sequence>
<keyword evidence="3" id="KW-1185">Reference proteome</keyword>
<dbReference type="Proteomes" id="UP001630127">
    <property type="component" value="Unassembled WGS sequence"/>
</dbReference>
<dbReference type="AlphaFoldDB" id="A0ABD2XW94"/>
<gene>
    <name evidence="2" type="ORF">ACH5RR_040569</name>
</gene>
<dbReference type="EMBL" id="JBJUIK010000017">
    <property type="protein sequence ID" value="KAL3497837.1"/>
    <property type="molecule type" value="Genomic_DNA"/>
</dbReference>
<reference evidence="2 3" key="1">
    <citation type="submission" date="2024-11" db="EMBL/GenBank/DDBJ databases">
        <title>A near-complete genome assembly of Cinchona calisaya.</title>
        <authorList>
            <person name="Lian D.C."/>
            <person name="Zhao X.W."/>
            <person name="Wei L."/>
        </authorList>
    </citation>
    <scope>NUCLEOTIDE SEQUENCE [LARGE SCALE GENOMIC DNA]</scope>
    <source>
        <tissue evidence="2">Nenye</tissue>
    </source>
</reference>
<comment type="caution">
    <text evidence="2">The sequence shown here is derived from an EMBL/GenBank/DDBJ whole genome shotgun (WGS) entry which is preliminary data.</text>
</comment>
<accession>A0ABD2XW94</accession>
<name>A0ABD2XW94_9GENT</name>
<organism evidence="2 3">
    <name type="scientific">Cinchona calisaya</name>
    <dbReference type="NCBI Taxonomy" id="153742"/>
    <lineage>
        <taxon>Eukaryota</taxon>
        <taxon>Viridiplantae</taxon>
        <taxon>Streptophyta</taxon>
        <taxon>Embryophyta</taxon>
        <taxon>Tracheophyta</taxon>
        <taxon>Spermatophyta</taxon>
        <taxon>Magnoliopsida</taxon>
        <taxon>eudicotyledons</taxon>
        <taxon>Gunneridae</taxon>
        <taxon>Pentapetalae</taxon>
        <taxon>asterids</taxon>
        <taxon>lamiids</taxon>
        <taxon>Gentianales</taxon>
        <taxon>Rubiaceae</taxon>
        <taxon>Cinchonoideae</taxon>
        <taxon>Cinchoneae</taxon>
        <taxon>Cinchona</taxon>
    </lineage>
</organism>
<evidence type="ECO:0000256" key="1">
    <source>
        <dbReference type="SAM" id="MobiDB-lite"/>
    </source>
</evidence>